<proteinExistence type="predicted"/>
<name>A0A1V9GAY2_9BACT</name>
<reference evidence="2" key="1">
    <citation type="submission" date="2016-04" db="EMBL/GenBank/DDBJ databases">
        <authorList>
            <person name="Chen L."/>
            <person name="Zhuang W."/>
            <person name="Wang G."/>
        </authorList>
    </citation>
    <scope>NUCLEOTIDE SEQUENCE [LARGE SCALE GENOMIC DNA]</scope>
    <source>
        <strain evidence="2">208</strain>
    </source>
</reference>
<dbReference type="STRING" id="550983.A4R26_32610"/>
<organism evidence="1 2">
    <name type="scientific">Niastella populi</name>
    <dbReference type="NCBI Taxonomy" id="550983"/>
    <lineage>
        <taxon>Bacteria</taxon>
        <taxon>Pseudomonadati</taxon>
        <taxon>Bacteroidota</taxon>
        <taxon>Chitinophagia</taxon>
        <taxon>Chitinophagales</taxon>
        <taxon>Chitinophagaceae</taxon>
        <taxon>Niastella</taxon>
    </lineage>
</organism>
<dbReference type="EMBL" id="LWBP01000007">
    <property type="protein sequence ID" value="OQP67831.1"/>
    <property type="molecule type" value="Genomic_DNA"/>
</dbReference>
<gene>
    <name evidence="1" type="ORF">A4R26_32610</name>
</gene>
<protein>
    <recommendedName>
        <fullName evidence="3">Methyltransferase domain-containing protein</fullName>
    </recommendedName>
</protein>
<accession>A0A1V9GAY2</accession>
<dbReference type="SUPFAM" id="SSF53335">
    <property type="entry name" value="S-adenosyl-L-methionine-dependent methyltransferases"/>
    <property type="match status" value="1"/>
</dbReference>
<sequence length="242" mass="28203">MKLDREVNDYLTGTKFSSGLLINIAKKEKNTIRRLEYLKELVLGKKVIHLGFTDHTPLIKDKIKQNIWLHKILVDASEKCVGVDVNCEAVEYVRSEIGINDVYCHDITSDVLLEPLCAEKWDYLILGELLEHINNPVSFLSDINDKYGNYFKEIVITVPNAFDLINIRQIFKRKEFINTDHRFWFTPYTLSKVVSEAGFEIIKFHFCQSYLPKSYFSRLLINIYPNLREGLILHAKSTRSVK</sequence>
<evidence type="ECO:0000313" key="2">
    <source>
        <dbReference type="Proteomes" id="UP000192276"/>
    </source>
</evidence>
<comment type="caution">
    <text evidence="1">The sequence shown here is derived from an EMBL/GenBank/DDBJ whole genome shotgun (WGS) entry which is preliminary data.</text>
</comment>
<dbReference type="InterPro" id="IPR029063">
    <property type="entry name" value="SAM-dependent_MTases_sf"/>
</dbReference>
<dbReference type="OrthoDB" id="9789123at2"/>
<dbReference type="AlphaFoldDB" id="A0A1V9GAY2"/>
<dbReference type="Proteomes" id="UP000192276">
    <property type="component" value="Unassembled WGS sequence"/>
</dbReference>
<dbReference type="RefSeq" id="WP_081160673.1">
    <property type="nucleotide sequence ID" value="NZ_LWBP01000007.1"/>
</dbReference>
<keyword evidence="2" id="KW-1185">Reference proteome</keyword>
<evidence type="ECO:0000313" key="1">
    <source>
        <dbReference type="EMBL" id="OQP67831.1"/>
    </source>
</evidence>
<evidence type="ECO:0008006" key="3">
    <source>
        <dbReference type="Google" id="ProtNLM"/>
    </source>
</evidence>
<dbReference type="Gene3D" id="3.40.50.150">
    <property type="entry name" value="Vaccinia Virus protein VP39"/>
    <property type="match status" value="1"/>
</dbReference>